<dbReference type="Proteomes" id="UP000525686">
    <property type="component" value="Unassembled WGS sequence"/>
</dbReference>
<evidence type="ECO:0000313" key="6">
    <source>
        <dbReference type="Proteomes" id="UP000517765"/>
    </source>
</evidence>
<keyword evidence="5" id="KW-1185">Reference proteome</keyword>
<dbReference type="Gene3D" id="1.10.510.10">
    <property type="entry name" value="Transferase(Phosphotransferase) domain 1"/>
    <property type="match status" value="1"/>
</dbReference>
<dbReference type="PROSITE" id="PS50011">
    <property type="entry name" value="PROTEIN_KINASE_DOM"/>
    <property type="match status" value="1"/>
</dbReference>
<comment type="caution">
    <text evidence="4">The sequence shown here is derived from an EMBL/GenBank/DDBJ whole genome shotgun (WGS) entry which is preliminary data.</text>
</comment>
<name>A0A5P0YW43_9ACTN</name>
<dbReference type="Pfam" id="PF03995">
    <property type="entry name" value="Inhibitor_I36"/>
    <property type="match status" value="1"/>
</dbReference>
<reference evidence="4 5" key="1">
    <citation type="submission" date="2019-10" db="EMBL/GenBank/DDBJ databases">
        <title>Streptomyces sp. nov., a novel actinobacterium isolated from alkaline environment.</title>
        <authorList>
            <person name="Golinska P."/>
        </authorList>
    </citation>
    <scope>NUCLEOTIDE SEQUENCE [LARGE SCALE GENOMIC DNA]</scope>
    <source>
        <strain evidence="4 5">OF1</strain>
    </source>
</reference>
<dbReference type="EMBL" id="JABJXA010000006">
    <property type="protein sequence ID" value="MBB1257601.1"/>
    <property type="molecule type" value="Genomic_DNA"/>
</dbReference>
<dbReference type="SMART" id="SM00220">
    <property type="entry name" value="S_TKc"/>
    <property type="match status" value="1"/>
</dbReference>
<dbReference type="EMBL" id="VJYK02000194">
    <property type="protein sequence ID" value="MQS03702.1"/>
    <property type="molecule type" value="Genomic_DNA"/>
</dbReference>
<dbReference type="GO" id="GO:0004674">
    <property type="term" value="F:protein serine/threonine kinase activity"/>
    <property type="evidence" value="ECO:0007669"/>
    <property type="project" value="TreeGrafter"/>
</dbReference>
<dbReference type="InterPro" id="IPR000719">
    <property type="entry name" value="Prot_kinase_dom"/>
</dbReference>
<keyword evidence="4" id="KW-0418">Kinase</keyword>
<dbReference type="AlphaFoldDB" id="A0A5P0YW43"/>
<proteinExistence type="predicted"/>
<dbReference type="SUPFAM" id="SSF56112">
    <property type="entry name" value="Protein kinase-like (PK-like)"/>
    <property type="match status" value="1"/>
</dbReference>
<keyword evidence="4" id="KW-0808">Transferase</keyword>
<protein>
    <submittedName>
        <fullName evidence="4">Protein kinase</fullName>
    </submittedName>
</protein>
<dbReference type="Pfam" id="PF00069">
    <property type="entry name" value="Pkinase"/>
    <property type="match status" value="1"/>
</dbReference>
<dbReference type="CDD" id="cd14014">
    <property type="entry name" value="STKc_PknB_like"/>
    <property type="match status" value="1"/>
</dbReference>
<evidence type="ECO:0000313" key="7">
    <source>
        <dbReference type="Proteomes" id="UP000525686"/>
    </source>
</evidence>
<evidence type="ECO:0000259" key="1">
    <source>
        <dbReference type="PROSITE" id="PS50011"/>
    </source>
</evidence>
<reference evidence="2" key="3">
    <citation type="journal article" name="Syst. Appl. Microbiol.">
        <title>Streptomyces alkaliterrae sp. nov., isolated from an alkaline soil, and emended descriptions of Streptomyces alkaliphilus, Streptomyces calidiresistens and Streptomyces durbertensis.</title>
        <authorList>
            <person name="Swiecimska M."/>
            <person name="Golinska P."/>
            <person name="Nouioui I."/>
            <person name="Wypij M."/>
            <person name="Rai M."/>
            <person name="Sangal V."/>
            <person name="Goodfellow M."/>
        </authorList>
    </citation>
    <scope>NUCLEOTIDE SEQUENCE</scope>
    <source>
        <strain evidence="2">OF3</strain>
        <strain evidence="3">OF8</strain>
    </source>
</reference>
<organism evidence="4 5">
    <name type="scientific">Streptomyces alkaliterrae</name>
    <dbReference type="NCBI Taxonomy" id="2213162"/>
    <lineage>
        <taxon>Bacteria</taxon>
        <taxon>Bacillati</taxon>
        <taxon>Actinomycetota</taxon>
        <taxon>Actinomycetes</taxon>
        <taxon>Kitasatosporales</taxon>
        <taxon>Streptomycetaceae</taxon>
        <taxon>Streptomyces</taxon>
    </lineage>
</organism>
<dbReference type="GO" id="GO:0005524">
    <property type="term" value="F:ATP binding"/>
    <property type="evidence" value="ECO:0007669"/>
    <property type="project" value="InterPro"/>
</dbReference>
<dbReference type="PANTHER" id="PTHR24359">
    <property type="entry name" value="SERINE/THREONINE-PROTEIN KINASE SBK1"/>
    <property type="match status" value="1"/>
</dbReference>
<evidence type="ECO:0000313" key="5">
    <source>
        <dbReference type="Proteomes" id="UP000320857"/>
    </source>
</evidence>
<dbReference type="OrthoDB" id="9801841at2"/>
<accession>A0A5P0YW43</accession>
<sequence length="457" mass="50166">MDLEIPNGYRVGPWEVREPLASGAFGSVYAARLAAAPDPAGEDVPEGLPQDAALKFLPTGTRTPRQLRHLRELADREVELLKKLRHPRLVRMHQVLTVDDPELPELDGATVLVLERAEGSLDTLLDRRPGPVPARLLAEICEGLAQLHQAGWVHGDLKPANVLLVPDGDSGTGSVRLADFNLAVEMEGTHGYSPAFSTPDYTPPELAWAEFGERGHQIRPTADIWAFGVLAHLALTGTMPFPGGTPSARRDAAVRYARGTEELRLSPELPAEWRPIVTDCLARTHAERARHDTVSLLRRVEAAAGTEPSPRLPRLRPRRRIPRPLFAAGAAAVAVTVTVGLLTALREDTTELVGYDRCLKGNVCFFPEPGGQGDMCAWYGDDADWNEGDLKCHWSETQPVRSVFNNGKGVEDGETYVDVGWFRDIDFKNPLGCVENGRRMDVKGNVPTYSHQWTVSC</sequence>
<evidence type="ECO:0000313" key="3">
    <source>
        <dbReference type="EMBL" id="MBB1257601.1"/>
    </source>
</evidence>
<dbReference type="Gene3D" id="3.30.200.20">
    <property type="entry name" value="Phosphorylase Kinase, domain 1"/>
    <property type="match status" value="1"/>
</dbReference>
<dbReference type="Proteomes" id="UP000320857">
    <property type="component" value="Unassembled WGS sequence"/>
</dbReference>
<evidence type="ECO:0000313" key="2">
    <source>
        <dbReference type="EMBL" id="MBB1256154.1"/>
    </source>
</evidence>
<dbReference type="Proteomes" id="UP000517765">
    <property type="component" value="Unassembled WGS sequence"/>
</dbReference>
<dbReference type="PANTHER" id="PTHR24359:SF1">
    <property type="entry name" value="INHIBITOR OF NUCLEAR FACTOR KAPPA-B KINASE EPSILON SUBUNIT HOMOLOG 1-RELATED"/>
    <property type="match status" value="1"/>
</dbReference>
<gene>
    <name evidence="4" type="ORF">FNX44_017855</name>
    <name evidence="2" type="ORF">H3146_22740</name>
    <name evidence="3" type="ORF">H3147_01975</name>
</gene>
<feature type="domain" description="Protein kinase" evidence="1">
    <location>
        <begin position="14"/>
        <end position="312"/>
    </location>
</feature>
<reference evidence="6 7" key="2">
    <citation type="submission" date="2020-05" db="EMBL/GenBank/DDBJ databases">
        <title>Classification of alakaliphilic streptomycetes isolated from an alkaline soil next to Lonar Crater, India and a proposal for the recognition of Streptomyces alkaliterrae sp. nov.</title>
        <authorList>
            <person name="Golinska P."/>
        </authorList>
    </citation>
    <scope>NUCLEOTIDE SEQUENCE [LARGE SCALE GENOMIC DNA]</scope>
    <source>
        <strain evidence="7">OF3</strain>
        <strain evidence="6">OF8</strain>
    </source>
</reference>
<dbReference type="InterPro" id="IPR011009">
    <property type="entry name" value="Kinase-like_dom_sf"/>
</dbReference>
<evidence type="ECO:0000313" key="4">
    <source>
        <dbReference type="EMBL" id="MQS03702.1"/>
    </source>
</evidence>
<dbReference type="RefSeq" id="WP_143649270.1">
    <property type="nucleotide sequence ID" value="NZ_JABJWZ010000304.1"/>
</dbReference>
<dbReference type="EMBL" id="JABJWZ010000304">
    <property type="protein sequence ID" value="MBB1256154.1"/>
    <property type="molecule type" value="Genomic_DNA"/>
</dbReference>